<evidence type="ECO:0000313" key="2">
    <source>
        <dbReference type="EMBL" id="MDR6218124.1"/>
    </source>
</evidence>
<organism evidence="2 3">
    <name type="scientific">Deinococcus soli</name>
    <name type="common">ex Cha et al. 2016</name>
    <dbReference type="NCBI Taxonomy" id="1309411"/>
    <lineage>
        <taxon>Bacteria</taxon>
        <taxon>Thermotogati</taxon>
        <taxon>Deinococcota</taxon>
        <taxon>Deinococci</taxon>
        <taxon>Deinococcales</taxon>
        <taxon>Deinococcaceae</taxon>
        <taxon>Deinococcus</taxon>
    </lineage>
</organism>
<dbReference type="Proteomes" id="UP001185331">
    <property type="component" value="Unassembled WGS sequence"/>
</dbReference>
<name>A0AAE3XCG8_9DEIO</name>
<evidence type="ECO:0000313" key="3">
    <source>
        <dbReference type="Proteomes" id="UP001185331"/>
    </source>
</evidence>
<feature type="region of interest" description="Disordered" evidence="1">
    <location>
        <begin position="79"/>
        <end position="107"/>
    </location>
</feature>
<dbReference type="RefSeq" id="WP_309854169.1">
    <property type="nucleotide sequence ID" value="NZ_JAVDQJ010000004.1"/>
</dbReference>
<sequence length="107" mass="11339">MTIPPELRTALPAPSAPDAAANAAARLATDLVGALYGRARQAVWMTTPLEELGATPEAHLAAHGPDGWTQILLALHARMEGGTNPNPERREQATQLLNGPPLPIRPR</sequence>
<evidence type="ECO:0000256" key="1">
    <source>
        <dbReference type="SAM" id="MobiDB-lite"/>
    </source>
</evidence>
<reference evidence="2" key="1">
    <citation type="submission" date="2023-07" db="EMBL/GenBank/DDBJ databases">
        <title>Sorghum-associated microbial communities from plants grown in Nebraska, USA.</title>
        <authorList>
            <person name="Schachtman D."/>
        </authorList>
    </citation>
    <scope>NUCLEOTIDE SEQUENCE</scope>
    <source>
        <strain evidence="2">BE330</strain>
    </source>
</reference>
<dbReference type="EMBL" id="JAVDQK010000004">
    <property type="protein sequence ID" value="MDR6218124.1"/>
    <property type="molecule type" value="Genomic_DNA"/>
</dbReference>
<protein>
    <submittedName>
        <fullName evidence="2">Uncharacterized protein</fullName>
    </submittedName>
</protein>
<accession>A0AAE3XCG8</accession>
<comment type="caution">
    <text evidence="2">The sequence shown here is derived from an EMBL/GenBank/DDBJ whole genome shotgun (WGS) entry which is preliminary data.</text>
</comment>
<dbReference type="AlphaFoldDB" id="A0AAE3XCG8"/>
<proteinExistence type="predicted"/>
<gene>
    <name evidence="2" type="ORF">J2Y00_001687</name>
</gene>